<evidence type="ECO:0000313" key="2">
    <source>
        <dbReference type="Proteomes" id="UP001148786"/>
    </source>
</evidence>
<protein>
    <submittedName>
        <fullName evidence="1">Uncharacterized protein</fullName>
    </submittedName>
</protein>
<reference evidence="1" key="1">
    <citation type="submission" date="2022-07" db="EMBL/GenBank/DDBJ databases">
        <title>Genome Sequence of Agrocybe chaxingu.</title>
        <authorList>
            <person name="Buettner E."/>
        </authorList>
    </citation>
    <scope>NUCLEOTIDE SEQUENCE</scope>
    <source>
        <strain evidence="1">MP-N11</strain>
    </source>
</reference>
<sequence length="592" mass="66201">MDTIVIPPTESLVVTLNLNMEPDFLEACLDVSKQPGNYSPISSTDTLVSTAASFLNVVTSSEVIPRLADKYANAYTDFYGSKTPCIYKTGPEWHKRRGNQAQGIYRAARPIYNHPIRPFWLSIGWSIVAKLDSLKVDWNAINPLAYADAGEANPFCPFVITIGVEPYSLLYDDAVAAGDAVLSILKDAGFPDIQVAFIESRLHRSARPKLLSFDPPLDPDPELRKDFSHALGLPIAPLKSPYFEGTGALYFRLNKDNDRVALLTCAHVARPPPLFQDPTMTRKKTSMAREDIIALGTGAFEKAVTAIMKEIGDQVTFIEGWTKSLKKLGDEVKGEDPFRTDQRNEIKNLIEMARKKIDRANKLHGGVTKYRTTAEQRVIGSVLHCEEIEVAVGAHQFTKDWSFIEIDREMIDWESFNGNKIYVEGNQTAADFANLMFPRATDRKKFNLPENGLLQAFGVVPESEFNKPQDLDIHNMKALLCTKHGRSTRTTFGRVNGLESFTRHYKEYDIHKVSIEIAVLGYDTSNLKYAKFSDPGDSGAIVVGRDGRIIGILTGGGGPTDETDITYLTPYWWLEKLIKEKFPGCFLYPRVE</sequence>
<gene>
    <name evidence="1" type="ORF">NLJ89_g10377</name>
</gene>
<dbReference type="EMBL" id="JANKHO010001880">
    <property type="protein sequence ID" value="KAJ3497219.1"/>
    <property type="molecule type" value="Genomic_DNA"/>
</dbReference>
<dbReference type="SUPFAM" id="SSF50494">
    <property type="entry name" value="Trypsin-like serine proteases"/>
    <property type="match status" value="1"/>
</dbReference>
<dbReference type="OrthoDB" id="5424209at2759"/>
<comment type="caution">
    <text evidence="1">The sequence shown here is derived from an EMBL/GenBank/DDBJ whole genome shotgun (WGS) entry which is preliminary data.</text>
</comment>
<proteinExistence type="predicted"/>
<evidence type="ECO:0000313" key="1">
    <source>
        <dbReference type="EMBL" id="KAJ3497219.1"/>
    </source>
</evidence>
<keyword evidence="2" id="KW-1185">Reference proteome</keyword>
<name>A0A9W8JY98_9AGAR</name>
<accession>A0A9W8JY98</accession>
<organism evidence="1 2">
    <name type="scientific">Agrocybe chaxingu</name>
    <dbReference type="NCBI Taxonomy" id="84603"/>
    <lineage>
        <taxon>Eukaryota</taxon>
        <taxon>Fungi</taxon>
        <taxon>Dikarya</taxon>
        <taxon>Basidiomycota</taxon>
        <taxon>Agaricomycotina</taxon>
        <taxon>Agaricomycetes</taxon>
        <taxon>Agaricomycetidae</taxon>
        <taxon>Agaricales</taxon>
        <taxon>Agaricineae</taxon>
        <taxon>Strophariaceae</taxon>
        <taxon>Agrocybe</taxon>
    </lineage>
</organism>
<dbReference type="InterPro" id="IPR009003">
    <property type="entry name" value="Peptidase_S1_PA"/>
</dbReference>
<dbReference type="Proteomes" id="UP001148786">
    <property type="component" value="Unassembled WGS sequence"/>
</dbReference>
<dbReference type="AlphaFoldDB" id="A0A9W8JY98"/>